<reference evidence="3 4" key="1">
    <citation type="submission" date="2019-03" db="EMBL/GenBank/DDBJ databases">
        <authorList>
            <person name="Gaulin E."/>
            <person name="Dumas B."/>
        </authorList>
    </citation>
    <scope>NUCLEOTIDE SEQUENCE [LARGE SCALE GENOMIC DNA]</scope>
    <source>
        <strain evidence="3">CBS 568.67</strain>
    </source>
</reference>
<evidence type="ECO:0000313" key="2">
    <source>
        <dbReference type="EMBL" id="KAF0687643.1"/>
    </source>
</evidence>
<dbReference type="AlphaFoldDB" id="A0A485LGN3"/>
<reference evidence="2" key="2">
    <citation type="submission" date="2019-06" db="EMBL/GenBank/DDBJ databases">
        <title>Genomics analysis of Aphanomyces spp. identifies a new class of oomycete effector associated with host adaptation.</title>
        <authorList>
            <person name="Gaulin E."/>
        </authorList>
    </citation>
    <scope>NUCLEOTIDE SEQUENCE</scope>
    <source>
        <strain evidence="2">CBS 578.67</strain>
    </source>
</reference>
<evidence type="ECO:0000313" key="3">
    <source>
        <dbReference type="EMBL" id="VFT97307.1"/>
    </source>
</evidence>
<dbReference type="EMBL" id="VJMH01006897">
    <property type="protein sequence ID" value="KAF0687643.1"/>
    <property type="molecule type" value="Genomic_DNA"/>
</dbReference>
<dbReference type="Pfam" id="PF20179">
    <property type="entry name" value="MSS51_C"/>
    <property type="match status" value="1"/>
</dbReference>
<dbReference type="InterPro" id="IPR046824">
    <property type="entry name" value="Mss51-like_C"/>
</dbReference>
<feature type="domain" description="Mitochondrial splicing suppressor 51-like C-terminal" evidence="1">
    <location>
        <begin position="138"/>
        <end position="297"/>
    </location>
</feature>
<protein>
    <submittedName>
        <fullName evidence="3">Aste57867_20627 protein</fullName>
    </submittedName>
</protein>
<gene>
    <name evidence="3" type="primary">Aste57867_20627</name>
    <name evidence="2" type="ORF">As57867_020559</name>
    <name evidence="3" type="ORF">ASTE57867_20627</name>
</gene>
<evidence type="ECO:0000259" key="1">
    <source>
        <dbReference type="Pfam" id="PF20179"/>
    </source>
</evidence>
<organism evidence="3 4">
    <name type="scientific">Aphanomyces stellatus</name>
    <dbReference type="NCBI Taxonomy" id="120398"/>
    <lineage>
        <taxon>Eukaryota</taxon>
        <taxon>Sar</taxon>
        <taxon>Stramenopiles</taxon>
        <taxon>Oomycota</taxon>
        <taxon>Saprolegniomycetes</taxon>
        <taxon>Saprolegniales</taxon>
        <taxon>Verrucalvaceae</taxon>
        <taxon>Aphanomyces</taxon>
    </lineage>
</organism>
<sequence>MPASWRHLARRAPCLPLRWTSAHRCVSTEAAPVNAWNFPCPICGQMKAGHVLACSDKCLTTLATLHPQTHAELLTLKDDIACAQSSDVRALFHKLAKHTPSPTVTTWTDLLHDVGASPSLLNDPAVLRLVSASYSYVMTLRHYLPDLLPDTTTLPRPSVYIVGARAEATMPRHFWTMLHPYQWNVAMIGNHVPVLRAKPPSDDAIHISYHNGLFHDLTLPSPDAFVLFNPGLGHPNLRTLWAPTLATMLQTRRSMLLTAFSAEDLARDVAVLTASHASMATPVTFHENPFGSAKCTVDPLHLLSPVHTNRFACVIQSAH</sequence>
<dbReference type="OrthoDB" id="5282002at2759"/>
<dbReference type="PANTHER" id="PTHR28069">
    <property type="entry name" value="GH20023P"/>
    <property type="match status" value="1"/>
</dbReference>
<keyword evidence="4" id="KW-1185">Reference proteome</keyword>
<proteinExistence type="predicted"/>
<accession>A0A485LGN3</accession>
<dbReference type="EMBL" id="CAADRA010006923">
    <property type="protein sequence ID" value="VFT97307.1"/>
    <property type="molecule type" value="Genomic_DNA"/>
</dbReference>
<evidence type="ECO:0000313" key="4">
    <source>
        <dbReference type="Proteomes" id="UP000332933"/>
    </source>
</evidence>
<dbReference type="PANTHER" id="PTHR28069:SF1">
    <property type="entry name" value="PROTEIN MSS51, MITOCHONDRIAL"/>
    <property type="match status" value="1"/>
</dbReference>
<dbReference type="Proteomes" id="UP000332933">
    <property type="component" value="Unassembled WGS sequence"/>
</dbReference>
<name>A0A485LGN3_9STRA</name>